<dbReference type="KEGG" id="paj:PAJ_3299"/>
<evidence type="ECO:0000259" key="1">
    <source>
        <dbReference type="PROSITE" id="PS50883"/>
    </source>
</evidence>
<dbReference type="PANTHER" id="PTHR33121:SF78">
    <property type="entry name" value="CYCLIC DI-GMP PHOSPHODIESTERASE PDEH"/>
    <property type="match status" value="1"/>
</dbReference>
<protein>
    <submittedName>
        <fullName evidence="2">Sensory Box/GGDEF family protein YhjH</fullName>
    </submittedName>
</protein>
<dbReference type="InterPro" id="IPR050706">
    <property type="entry name" value="Cyclic-di-GMP_PDE-like"/>
</dbReference>
<gene>
    <name evidence="2" type="primary">yhjH</name>
    <name evidence="2" type="ordered locus">PAJ_3299</name>
</gene>
<sequence>MKALTINQEKTMVMENFSQWLPSSIDINPQQKKRLIWQQCQRSYTFQPIYKVSGQLLAIELLTAITHPSEPEKKLSPEAYFSELEIAQRLDIVQEQLELLTQWESFFGRNNVMASVNIDGPSLSLIQNHVPIRSLITRLPWVRFELTEHHVLPQEEMVAQMPELGPLWLDDFGSGMANFSALTELKYDYIKLSRELFILLRASDEGRILFPMLLSLINRYCNGVIVEGVETQQEWDQVKSSPAMAAQGYFFSRPAPFSELESLPVQLD</sequence>
<dbReference type="eggNOG" id="COG2200">
    <property type="taxonomic scope" value="Bacteria"/>
</dbReference>
<feature type="domain" description="EAL" evidence="1">
    <location>
        <begin position="24"/>
        <end position="268"/>
    </location>
</feature>
<dbReference type="AlphaFoldDB" id="A0A0H3L283"/>
<dbReference type="PATRIC" id="fig|932677.3.peg.3811"/>
<evidence type="ECO:0000313" key="2">
    <source>
        <dbReference type="EMBL" id="BAK13379.1"/>
    </source>
</evidence>
<dbReference type="SMART" id="SM00052">
    <property type="entry name" value="EAL"/>
    <property type="match status" value="1"/>
</dbReference>
<dbReference type="InterPro" id="IPR001633">
    <property type="entry name" value="EAL_dom"/>
</dbReference>
<dbReference type="NCBIfam" id="NF008617">
    <property type="entry name" value="PRK11596.1"/>
    <property type="match status" value="1"/>
</dbReference>
<reference evidence="3" key="1">
    <citation type="journal article" date="2012" name="Appl. Microbiol. Biotechnol.">
        <title>The complete genome sequence of Pantoea ananatis AJ13355, an organism with great biotechnological potential.</title>
        <authorList>
            <person name="Hara Y."/>
            <person name="Kadotani N."/>
            <person name="Izui H."/>
            <person name="Katashkina J.I."/>
            <person name="Kuvaeva T.M."/>
            <person name="Andreeva I.G."/>
            <person name="Golubeva L.I."/>
            <person name="Malko D.B."/>
            <person name="Makeev V.J."/>
            <person name="Mashko S.V."/>
            <person name="Kozlov Y.I."/>
        </authorList>
    </citation>
    <scope>NUCLEOTIDE SEQUENCE [LARGE SCALE GENOMIC DNA]</scope>
    <source>
        <strain evidence="3">AJ13355</strain>
    </source>
</reference>
<dbReference type="Pfam" id="PF00563">
    <property type="entry name" value="EAL"/>
    <property type="match status" value="1"/>
</dbReference>
<dbReference type="SUPFAM" id="SSF141868">
    <property type="entry name" value="EAL domain-like"/>
    <property type="match status" value="1"/>
</dbReference>
<dbReference type="Proteomes" id="UP000006690">
    <property type="component" value="Chromosome"/>
</dbReference>
<evidence type="ECO:0000313" key="3">
    <source>
        <dbReference type="Proteomes" id="UP000006690"/>
    </source>
</evidence>
<organism evidence="2 3">
    <name type="scientific">Pantoea ananatis (strain AJ13355)</name>
    <dbReference type="NCBI Taxonomy" id="932677"/>
    <lineage>
        <taxon>Bacteria</taxon>
        <taxon>Pseudomonadati</taxon>
        <taxon>Pseudomonadota</taxon>
        <taxon>Gammaproteobacteria</taxon>
        <taxon>Enterobacterales</taxon>
        <taxon>Erwiniaceae</taxon>
        <taxon>Pantoea</taxon>
    </lineage>
</organism>
<accession>A0A0H3L283</accession>
<name>A0A0H3L283_PANAA</name>
<dbReference type="HOGENOM" id="CLU_089254_0_0_6"/>
<dbReference type="EMBL" id="AP012032">
    <property type="protein sequence ID" value="BAK13379.1"/>
    <property type="molecule type" value="Genomic_DNA"/>
</dbReference>
<dbReference type="PROSITE" id="PS50883">
    <property type="entry name" value="EAL"/>
    <property type="match status" value="1"/>
</dbReference>
<dbReference type="GO" id="GO:0071111">
    <property type="term" value="F:cyclic-guanylate-specific phosphodiesterase activity"/>
    <property type="evidence" value="ECO:0007669"/>
    <property type="project" value="InterPro"/>
</dbReference>
<dbReference type="Gene3D" id="3.20.20.450">
    <property type="entry name" value="EAL domain"/>
    <property type="match status" value="1"/>
</dbReference>
<dbReference type="PANTHER" id="PTHR33121">
    <property type="entry name" value="CYCLIC DI-GMP PHOSPHODIESTERASE PDEF"/>
    <property type="match status" value="1"/>
</dbReference>
<proteinExistence type="predicted"/>
<dbReference type="InterPro" id="IPR035919">
    <property type="entry name" value="EAL_sf"/>
</dbReference>
<dbReference type="CDD" id="cd01948">
    <property type="entry name" value="EAL"/>
    <property type="match status" value="1"/>
</dbReference>